<evidence type="ECO:0000313" key="2">
    <source>
        <dbReference type="Proteomes" id="UP000617340"/>
    </source>
</evidence>
<gene>
    <name evidence="1" type="ORF">HZH68_008295</name>
</gene>
<keyword evidence="2" id="KW-1185">Reference proteome</keyword>
<organism evidence="1 2">
    <name type="scientific">Vespula germanica</name>
    <name type="common">German yellow jacket</name>
    <name type="synonym">Paravespula germanica</name>
    <dbReference type="NCBI Taxonomy" id="30212"/>
    <lineage>
        <taxon>Eukaryota</taxon>
        <taxon>Metazoa</taxon>
        <taxon>Ecdysozoa</taxon>
        <taxon>Arthropoda</taxon>
        <taxon>Hexapoda</taxon>
        <taxon>Insecta</taxon>
        <taxon>Pterygota</taxon>
        <taxon>Neoptera</taxon>
        <taxon>Endopterygota</taxon>
        <taxon>Hymenoptera</taxon>
        <taxon>Apocrita</taxon>
        <taxon>Aculeata</taxon>
        <taxon>Vespoidea</taxon>
        <taxon>Vespidae</taxon>
        <taxon>Vespinae</taxon>
        <taxon>Vespula</taxon>
    </lineage>
</organism>
<reference evidence="1" key="1">
    <citation type="journal article" date="2020" name="G3 (Bethesda)">
        <title>High-Quality Assemblies for Three Invasive Social Wasps from the &lt;i&gt;Vespula&lt;/i&gt; Genus.</title>
        <authorList>
            <person name="Harrop T.W.R."/>
            <person name="Guhlin J."/>
            <person name="McLaughlin G.M."/>
            <person name="Permina E."/>
            <person name="Stockwell P."/>
            <person name="Gilligan J."/>
            <person name="Le Lec M.F."/>
            <person name="Gruber M.A.M."/>
            <person name="Quinn O."/>
            <person name="Lovegrove M."/>
            <person name="Duncan E.J."/>
            <person name="Remnant E.J."/>
            <person name="Van Eeckhoven J."/>
            <person name="Graham B."/>
            <person name="Knapp R.A."/>
            <person name="Langford K.W."/>
            <person name="Kronenberg Z."/>
            <person name="Press M.O."/>
            <person name="Eacker S.M."/>
            <person name="Wilson-Rankin E.E."/>
            <person name="Purcell J."/>
            <person name="Lester P.J."/>
            <person name="Dearden P.K."/>
        </authorList>
    </citation>
    <scope>NUCLEOTIDE SEQUENCE</scope>
    <source>
        <strain evidence="1">Linc-1</strain>
    </source>
</reference>
<accession>A0A834K3Z5</accession>
<sequence length="99" mass="11542">MFGIVPPPPPPPFTSPSGSKIDPAWHHKIITSYDRSKILLEFSRDFLGLLKGLPMEFFCGFSRKVSENFLENFKDDFLEHHDLRNIENKQFTKVYILET</sequence>
<evidence type="ECO:0000313" key="1">
    <source>
        <dbReference type="EMBL" id="KAF7399703.1"/>
    </source>
</evidence>
<dbReference type="AlphaFoldDB" id="A0A834K3Z5"/>
<comment type="caution">
    <text evidence="1">The sequence shown here is derived from an EMBL/GenBank/DDBJ whole genome shotgun (WGS) entry which is preliminary data.</text>
</comment>
<proteinExistence type="predicted"/>
<protein>
    <submittedName>
        <fullName evidence="1">Uncharacterized protein</fullName>
    </submittedName>
</protein>
<dbReference type="Proteomes" id="UP000617340">
    <property type="component" value="Unassembled WGS sequence"/>
</dbReference>
<dbReference type="EMBL" id="JACSDZ010000007">
    <property type="protein sequence ID" value="KAF7399703.1"/>
    <property type="molecule type" value="Genomic_DNA"/>
</dbReference>
<name>A0A834K3Z5_VESGE</name>